<dbReference type="Proteomes" id="UP000469545">
    <property type="component" value="Unassembled WGS sequence"/>
</dbReference>
<dbReference type="RefSeq" id="WP_164143551.1">
    <property type="nucleotide sequence ID" value="NZ_JAAGMB010000926.1"/>
</dbReference>
<organism evidence="1 2">
    <name type="scientific">Streptomyces coelicoflavus</name>
    <dbReference type="NCBI Taxonomy" id="285562"/>
    <lineage>
        <taxon>Bacteria</taxon>
        <taxon>Bacillati</taxon>
        <taxon>Actinomycetota</taxon>
        <taxon>Actinomycetes</taxon>
        <taxon>Kitasatosporales</taxon>
        <taxon>Streptomycetaceae</taxon>
        <taxon>Streptomyces</taxon>
    </lineage>
</organism>
<evidence type="ECO:0000313" key="2">
    <source>
        <dbReference type="Proteomes" id="UP000469545"/>
    </source>
</evidence>
<reference evidence="1 2" key="1">
    <citation type="submission" date="2020-01" db="EMBL/GenBank/DDBJ databases">
        <title>Insect and environment-associated Actinomycetes.</title>
        <authorList>
            <person name="Currrie C."/>
            <person name="Chevrette M."/>
            <person name="Carlson C."/>
            <person name="Stubbendieck R."/>
            <person name="Wendt-Pienkowski E."/>
        </authorList>
    </citation>
    <scope>NUCLEOTIDE SEQUENCE [LARGE SCALE GENOMIC DNA]</scope>
    <source>
        <strain evidence="1 2">SID14172</strain>
    </source>
</reference>
<accession>A0A6N9UXF4</accession>
<keyword evidence="2" id="KW-1185">Reference proteome</keyword>
<feature type="non-terminal residue" evidence="1">
    <location>
        <position position="72"/>
    </location>
</feature>
<dbReference type="AlphaFoldDB" id="A0A6N9UXF4"/>
<dbReference type="EMBL" id="JAAGMB010000926">
    <property type="protein sequence ID" value="NEB22314.1"/>
    <property type="molecule type" value="Genomic_DNA"/>
</dbReference>
<evidence type="ECO:0000313" key="1">
    <source>
        <dbReference type="EMBL" id="NEB22314.1"/>
    </source>
</evidence>
<feature type="non-terminal residue" evidence="1">
    <location>
        <position position="1"/>
    </location>
</feature>
<comment type="caution">
    <text evidence="1">The sequence shown here is derived from an EMBL/GenBank/DDBJ whole genome shotgun (WGS) entry which is preliminary data.</text>
</comment>
<proteinExistence type="predicted"/>
<sequence>AAVRAAGAGPVHVVHLAGGDRTARDSVEHGFHAALAFLRAWQRERRDALRYLYVHPEPAPSPAQPAMAAFAR</sequence>
<name>A0A6N9UXF4_9ACTN</name>
<protein>
    <submittedName>
        <fullName evidence="1">Uncharacterized protein</fullName>
    </submittedName>
</protein>
<gene>
    <name evidence="1" type="ORF">G3I46_38435</name>
</gene>